<dbReference type="RefSeq" id="WP_268752033.1">
    <property type="nucleotide sequence ID" value="NZ_JAPRFQ010000001.1"/>
</dbReference>
<dbReference type="EMBL" id="JAPRFR010000001">
    <property type="protein sequence ID" value="MCZ0725720.1"/>
    <property type="molecule type" value="Genomic_DNA"/>
</dbReference>
<dbReference type="PANTHER" id="PTHR43158:SF5">
    <property type="entry name" value="ABC TRANSPORTER, ATP-BINDING PROTEIN"/>
    <property type="match status" value="1"/>
</dbReference>
<comment type="caution">
    <text evidence="4">The sequence shown here is derived from an EMBL/GenBank/DDBJ whole genome shotgun (WGS) entry which is preliminary data.</text>
</comment>
<evidence type="ECO:0000256" key="1">
    <source>
        <dbReference type="ARBA" id="ARBA00022741"/>
    </source>
</evidence>
<dbReference type="AlphaFoldDB" id="A0A9X3FMS7"/>
<evidence type="ECO:0000259" key="3">
    <source>
        <dbReference type="PROSITE" id="PS50893"/>
    </source>
</evidence>
<accession>A0A9X3FMS7</accession>
<dbReference type="Pfam" id="PF00005">
    <property type="entry name" value="ABC_tran"/>
    <property type="match status" value="1"/>
</dbReference>
<evidence type="ECO:0000256" key="2">
    <source>
        <dbReference type="ARBA" id="ARBA00022840"/>
    </source>
</evidence>
<dbReference type="PANTHER" id="PTHR43158">
    <property type="entry name" value="SKFA PEPTIDE EXPORT ATP-BINDING PROTEIN SKFE"/>
    <property type="match status" value="1"/>
</dbReference>
<dbReference type="InterPro" id="IPR027417">
    <property type="entry name" value="P-loop_NTPase"/>
</dbReference>
<dbReference type="SMART" id="SM00382">
    <property type="entry name" value="AAA"/>
    <property type="match status" value="1"/>
</dbReference>
<protein>
    <submittedName>
        <fullName evidence="4">ABC transporter ATP-binding protein</fullName>
    </submittedName>
</protein>
<keyword evidence="5" id="KW-1185">Reference proteome</keyword>
<dbReference type="Gene3D" id="3.40.50.300">
    <property type="entry name" value="P-loop containing nucleotide triphosphate hydrolases"/>
    <property type="match status" value="1"/>
</dbReference>
<keyword evidence="2 4" id="KW-0067">ATP-binding</keyword>
<dbReference type="InterPro" id="IPR003439">
    <property type="entry name" value="ABC_transporter-like_ATP-bd"/>
</dbReference>
<dbReference type="GO" id="GO:0005524">
    <property type="term" value="F:ATP binding"/>
    <property type="evidence" value="ECO:0007669"/>
    <property type="project" value="UniProtKB-KW"/>
</dbReference>
<name>A0A9X3FMS7_9LACT</name>
<keyword evidence="1" id="KW-0547">Nucleotide-binding</keyword>
<dbReference type="SUPFAM" id="SSF52540">
    <property type="entry name" value="P-loop containing nucleoside triphosphate hydrolases"/>
    <property type="match status" value="1"/>
</dbReference>
<evidence type="ECO:0000313" key="5">
    <source>
        <dbReference type="Proteomes" id="UP001146670"/>
    </source>
</evidence>
<evidence type="ECO:0000313" key="4">
    <source>
        <dbReference type="EMBL" id="MCZ0725720.1"/>
    </source>
</evidence>
<reference evidence="4" key="1">
    <citation type="submission" date="2022-12" db="EMBL/GenBank/DDBJ databases">
        <title>Description and comparative metabolic analysis of Aerococcus sp. nov., isolated from the feces of a pig.</title>
        <authorList>
            <person name="Chang Y.-H."/>
        </authorList>
    </citation>
    <scope>NUCLEOTIDE SEQUENCE</scope>
    <source>
        <strain evidence="4">YH-aer222</strain>
    </source>
</reference>
<dbReference type="GO" id="GO:0016887">
    <property type="term" value="F:ATP hydrolysis activity"/>
    <property type="evidence" value="ECO:0007669"/>
    <property type="project" value="InterPro"/>
</dbReference>
<dbReference type="PROSITE" id="PS50893">
    <property type="entry name" value="ABC_TRANSPORTER_2"/>
    <property type="match status" value="1"/>
</dbReference>
<dbReference type="Proteomes" id="UP001146670">
    <property type="component" value="Unassembled WGS sequence"/>
</dbReference>
<dbReference type="InterPro" id="IPR003593">
    <property type="entry name" value="AAA+_ATPase"/>
</dbReference>
<organism evidence="4 5">
    <name type="scientific">Aerococcus kribbianus</name>
    <dbReference type="NCBI Taxonomy" id="2999064"/>
    <lineage>
        <taxon>Bacteria</taxon>
        <taxon>Bacillati</taxon>
        <taxon>Bacillota</taxon>
        <taxon>Bacilli</taxon>
        <taxon>Lactobacillales</taxon>
        <taxon>Aerococcaceae</taxon>
        <taxon>Aerococcus</taxon>
    </lineage>
</organism>
<gene>
    <name evidence="4" type="ORF">OW157_03935</name>
</gene>
<sequence length="287" mass="32374">MLQTVNINKTYKNQPVLKDVSIDFTNETGIYGLLGRNGVGKTTLMQIIANQITRYQGQVNFDKENVRTNSQALGQITLFGNGFNKDNRILSEKLGATVRYYDQVIADFDKDTALALMQHFKLDPKMKYRKLSTGNKTIFQNILGISTRTPVVILDEPTNGLDSVNRKEFFQTLMEEYTNHPRLFIISTHLISEVENYLTDIIILKDGKVIVQDTIESLQGQSFRVSNYDGDLPGVLASQKMGSVLRRDIYANITHETLANIRNQGGKVEPLSIQTLFNHLVGGDDHE</sequence>
<proteinExistence type="predicted"/>
<feature type="domain" description="ABC transporter" evidence="3">
    <location>
        <begin position="2"/>
        <end position="231"/>
    </location>
</feature>